<feature type="domain" description="UvrD-like helicase ATP-binding" evidence="9">
    <location>
        <begin position="155"/>
        <end position="227"/>
    </location>
</feature>
<feature type="domain" description="UvrD-like helicase C-terminal" evidence="10">
    <location>
        <begin position="356"/>
        <end position="460"/>
    </location>
</feature>
<reference evidence="11" key="1">
    <citation type="submission" date="2022-12" db="EMBL/GenBank/DDBJ databases">
        <title>Vibrio parahaemolyticus become highly virulent by producing novel Tc toxins.</title>
        <authorList>
            <person name="Yang F."/>
            <person name="You Y."/>
            <person name="Lai Q."/>
            <person name="Xu L."/>
            <person name="Li F."/>
        </authorList>
    </citation>
    <scope>NUCLEOTIDE SEQUENCE</scope>
    <source>
        <strain evidence="11">Vp-HL-202005</strain>
        <plasmid evidence="11">pHLA</plasmid>
    </source>
</reference>
<evidence type="ECO:0000259" key="9">
    <source>
        <dbReference type="Pfam" id="PF00580"/>
    </source>
</evidence>
<keyword evidence="1" id="KW-0547">Nucleotide-binding</keyword>
<dbReference type="PANTHER" id="PTHR11070">
    <property type="entry name" value="UVRD / RECB / PCRA DNA HELICASE FAMILY MEMBER"/>
    <property type="match status" value="1"/>
</dbReference>
<protein>
    <recommendedName>
        <fullName evidence="7">DNA 3'-5' helicase</fullName>
        <ecNumber evidence="7">5.6.2.4</ecNumber>
    </recommendedName>
</protein>
<dbReference type="GO" id="GO:0031297">
    <property type="term" value="P:replication fork processing"/>
    <property type="evidence" value="ECO:0007669"/>
    <property type="project" value="TreeGrafter"/>
</dbReference>
<dbReference type="GO" id="GO:0005524">
    <property type="term" value="F:ATP binding"/>
    <property type="evidence" value="ECO:0007669"/>
    <property type="project" value="UniProtKB-KW"/>
</dbReference>
<geneLocation type="plasmid" evidence="11 12">
    <name>pHLA</name>
</geneLocation>
<dbReference type="EC" id="5.6.2.4" evidence="7"/>
<dbReference type="InterPro" id="IPR014016">
    <property type="entry name" value="UvrD-like_ATP-bd"/>
</dbReference>
<evidence type="ECO:0000256" key="7">
    <source>
        <dbReference type="ARBA" id="ARBA00034808"/>
    </source>
</evidence>
<proteinExistence type="predicted"/>
<evidence type="ECO:0000256" key="6">
    <source>
        <dbReference type="ARBA" id="ARBA00034617"/>
    </source>
</evidence>
<dbReference type="PANTHER" id="PTHR11070:SF30">
    <property type="entry name" value="F-BOX DNA HELICASE 1"/>
    <property type="match status" value="1"/>
</dbReference>
<evidence type="ECO:0000259" key="10">
    <source>
        <dbReference type="Pfam" id="PF13361"/>
    </source>
</evidence>
<dbReference type="GO" id="GO:0000724">
    <property type="term" value="P:double-strand break repair via homologous recombination"/>
    <property type="evidence" value="ECO:0007669"/>
    <property type="project" value="TreeGrafter"/>
</dbReference>
<evidence type="ECO:0000256" key="1">
    <source>
        <dbReference type="ARBA" id="ARBA00022741"/>
    </source>
</evidence>
<comment type="catalytic activity">
    <reaction evidence="6">
        <text>Couples ATP hydrolysis with the unwinding of duplex DNA by translocating in the 3'-5' direction.</text>
        <dbReference type="EC" id="5.6.2.4"/>
    </reaction>
</comment>
<dbReference type="InterPro" id="IPR014017">
    <property type="entry name" value="DNA_helicase_UvrD-like_C"/>
</dbReference>
<evidence type="ECO:0000256" key="8">
    <source>
        <dbReference type="ARBA" id="ARBA00048988"/>
    </source>
</evidence>
<dbReference type="EMBL" id="CP114196">
    <property type="protein sequence ID" value="WAT93814.1"/>
    <property type="molecule type" value="Genomic_DNA"/>
</dbReference>
<keyword evidence="11" id="KW-0614">Plasmid</keyword>
<keyword evidence="2" id="KW-0378">Hydrolase</keyword>
<keyword evidence="4" id="KW-0067">ATP-binding</keyword>
<keyword evidence="3" id="KW-0347">Helicase</keyword>
<dbReference type="SUPFAM" id="SSF52540">
    <property type="entry name" value="P-loop containing nucleoside triphosphate hydrolases"/>
    <property type="match status" value="1"/>
</dbReference>
<comment type="catalytic activity">
    <reaction evidence="8">
        <text>ATP + H2O = ADP + phosphate + H(+)</text>
        <dbReference type="Rhea" id="RHEA:13065"/>
        <dbReference type="ChEBI" id="CHEBI:15377"/>
        <dbReference type="ChEBI" id="CHEBI:15378"/>
        <dbReference type="ChEBI" id="CHEBI:30616"/>
        <dbReference type="ChEBI" id="CHEBI:43474"/>
        <dbReference type="ChEBI" id="CHEBI:456216"/>
        <dbReference type="EC" id="5.6.2.4"/>
    </reaction>
</comment>
<dbReference type="GO" id="GO:0016787">
    <property type="term" value="F:hydrolase activity"/>
    <property type="evidence" value="ECO:0007669"/>
    <property type="project" value="UniProtKB-KW"/>
</dbReference>
<evidence type="ECO:0000313" key="11">
    <source>
        <dbReference type="EMBL" id="WAT93814.1"/>
    </source>
</evidence>
<dbReference type="AlphaFoldDB" id="A0AA47JNB4"/>
<keyword evidence="5" id="KW-0413">Isomerase</keyword>
<evidence type="ECO:0000256" key="4">
    <source>
        <dbReference type="ARBA" id="ARBA00022840"/>
    </source>
</evidence>
<dbReference type="Pfam" id="PF00580">
    <property type="entry name" value="UvrD-helicase"/>
    <property type="match status" value="1"/>
</dbReference>
<name>A0AA47JNB4_VIBPH</name>
<evidence type="ECO:0000256" key="5">
    <source>
        <dbReference type="ARBA" id="ARBA00023235"/>
    </source>
</evidence>
<evidence type="ECO:0000256" key="3">
    <source>
        <dbReference type="ARBA" id="ARBA00022806"/>
    </source>
</evidence>
<evidence type="ECO:0000313" key="12">
    <source>
        <dbReference type="Proteomes" id="UP001156560"/>
    </source>
</evidence>
<evidence type="ECO:0000256" key="2">
    <source>
        <dbReference type="ARBA" id="ARBA00022801"/>
    </source>
</evidence>
<accession>A0AA47JNB4</accession>
<dbReference type="InterPro" id="IPR000212">
    <property type="entry name" value="DNA_helicase_UvrD/REP"/>
</dbReference>
<dbReference type="RefSeq" id="WP_025633969.1">
    <property type="nucleotide sequence ID" value="NZ_CP114196.1"/>
</dbReference>
<dbReference type="Proteomes" id="UP001156560">
    <property type="component" value="Plasmid pHLA"/>
</dbReference>
<dbReference type="InterPro" id="IPR027417">
    <property type="entry name" value="P-loop_NTPase"/>
</dbReference>
<dbReference type="Pfam" id="PF13361">
    <property type="entry name" value="UvrD_C"/>
    <property type="match status" value="1"/>
</dbReference>
<gene>
    <name evidence="11" type="ORF">O1Q84_26180</name>
</gene>
<dbReference type="Gene3D" id="3.40.50.300">
    <property type="entry name" value="P-loop containing nucleotide triphosphate hydrolases"/>
    <property type="match status" value="2"/>
</dbReference>
<dbReference type="GO" id="GO:0003677">
    <property type="term" value="F:DNA binding"/>
    <property type="evidence" value="ECO:0007669"/>
    <property type="project" value="InterPro"/>
</dbReference>
<sequence>MKPTLEQQNVIYKPVRLAVIKALAGTGKTTLFRLFANAYPELRMLYITYNRPIADAANLPPNCLSLTGHQLAYQFVGKYYRHKFAENLSMGLIRKHLRCDWSIANGTMVTLENYFCSEDQEIEKKHAPYNPKNKKSLDIQEQLVSSAKQIWNEMQLLESPVPMTHDGYLKGFSIAQVDLSEHFDVLLVDEGQDLNPAVRAFMKAQTNMRVYVCGDESQQIYRYRGAEDALKVQENSGAEVFSLTQSFRFNEQVATYANAFLNQLGVHERLKGTDNGIIESVLTSENDLDENLQIAYINRTIVLTIEVAIEADERGKSIYWTGGFNNYPFNELFDLLYLKLEQYDKIRSRDFKRDFTTFEDFVEVAKKTKNIDMARILRLVSKYDTGLFDIYENLKRSKVDNIEAAEVVVGTCHRTKGLEFDQVVLGDDFCDQLKLIERTEDEIRDELNLMYVAITRAKLRFVESHPFHSVQRCSQNIFELAREFQKNKRSSSGRFKKRRQS</sequence>
<dbReference type="GO" id="GO:0043138">
    <property type="term" value="F:3'-5' DNA helicase activity"/>
    <property type="evidence" value="ECO:0007669"/>
    <property type="project" value="UniProtKB-EC"/>
</dbReference>
<organism evidence="11 12">
    <name type="scientific">Vibrio parahaemolyticus</name>
    <dbReference type="NCBI Taxonomy" id="670"/>
    <lineage>
        <taxon>Bacteria</taxon>
        <taxon>Pseudomonadati</taxon>
        <taxon>Pseudomonadota</taxon>
        <taxon>Gammaproteobacteria</taxon>
        <taxon>Vibrionales</taxon>
        <taxon>Vibrionaceae</taxon>
        <taxon>Vibrio</taxon>
    </lineage>
</organism>